<comment type="similarity">
    <text evidence="3">Belongs to the acetyltransferase ATAT1 family.</text>
</comment>
<comment type="function">
    <text evidence="3">Specifically acetylates 'Lys-40' in alpha-tubulin on the lumenal side of microtubules. Promotes microtubule destabilization and accelerates microtubule dynamics; this activity may be independent of acetylation activity. Acetylates alpha-tubulin with a slow enzymatic rate, due to a catalytic site that is not optimized for acetyl transfer. Enters the microtubule through each end and diffuses quickly throughout the lumen of microtubules. Acetylates only long/old microtubules because of its slow acetylation rate since it does not have time to act on dynamically unstable microtubules before the enzyme is released.</text>
</comment>
<dbReference type="InterPro" id="IPR007965">
    <property type="entry name" value="GNAT_ATAT"/>
</dbReference>
<accession>A0A504YEQ7</accession>
<evidence type="ECO:0000256" key="3">
    <source>
        <dbReference type="HAMAP-Rule" id="MF_03130"/>
    </source>
</evidence>
<dbReference type="SUPFAM" id="SSF55729">
    <property type="entry name" value="Acyl-CoA N-acyltransferases (Nat)"/>
    <property type="match status" value="1"/>
</dbReference>
<dbReference type="EC" id="2.3.1.108" evidence="3"/>
<dbReference type="EMBL" id="SUNJ01011321">
    <property type="protein sequence ID" value="TPP58976.1"/>
    <property type="molecule type" value="Genomic_DNA"/>
</dbReference>
<protein>
    <recommendedName>
        <fullName evidence="3">Alpha-tubulin N-acetyltransferase</fullName>
        <shortName evidence="3">Alpha-TAT</shortName>
        <shortName evidence="3">TAT</shortName>
        <ecNumber evidence="3">2.3.1.108</ecNumber>
    </recommendedName>
    <alternativeName>
        <fullName evidence="3">Acetyltransferase mec-17 homolog</fullName>
    </alternativeName>
</protein>
<keyword evidence="7" id="KW-1185">Reference proteome</keyword>
<gene>
    <name evidence="6" type="ORF">FGIG_10105</name>
</gene>
<comment type="caution">
    <text evidence="6">The sequence shown here is derived from an EMBL/GenBank/DDBJ whole genome shotgun (WGS) entry which is preliminary data.</text>
</comment>
<dbReference type="PROSITE" id="PS51730">
    <property type="entry name" value="GNAT_ATAT"/>
    <property type="match status" value="1"/>
</dbReference>
<keyword evidence="2 3" id="KW-0012">Acyltransferase</keyword>
<evidence type="ECO:0000313" key="7">
    <source>
        <dbReference type="Proteomes" id="UP000316759"/>
    </source>
</evidence>
<feature type="compositionally biased region" description="Polar residues" evidence="4">
    <location>
        <begin position="269"/>
        <end position="281"/>
    </location>
</feature>
<evidence type="ECO:0000259" key="5">
    <source>
        <dbReference type="PROSITE" id="PS51730"/>
    </source>
</evidence>
<feature type="site" description="Crucial for catalytic activity" evidence="3">
    <location>
        <position position="52"/>
    </location>
</feature>
<dbReference type="Gene3D" id="3.40.630.30">
    <property type="match status" value="1"/>
</dbReference>
<feature type="binding site" evidence="3">
    <location>
        <begin position="113"/>
        <end position="126"/>
    </location>
    <ligand>
        <name>acetyl-CoA</name>
        <dbReference type="ChEBI" id="CHEBI:57288"/>
    </ligand>
</feature>
<proteinExistence type="inferred from homology"/>
<reference evidence="6 7" key="1">
    <citation type="submission" date="2019-04" db="EMBL/GenBank/DDBJ databases">
        <title>Annotation for the trematode Fasciola gigantica.</title>
        <authorList>
            <person name="Choi Y.-J."/>
        </authorList>
    </citation>
    <scope>NUCLEOTIDE SEQUENCE [LARGE SCALE GENOMIC DNA]</scope>
    <source>
        <strain evidence="6">Uganda_cow_1</strain>
    </source>
</reference>
<evidence type="ECO:0000256" key="2">
    <source>
        <dbReference type="ARBA" id="ARBA00023315"/>
    </source>
</evidence>
<dbReference type="HAMAP" id="MF_03130">
    <property type="entry name" value="mec17"/>
    <property type="match status" value="1"/>
</dbReference>
<dbReference type="Pfam" id="PF05301">
    <property type="entry name" value="Acetyltransf_16"/>
    <property type="match status" value="1"/>
</dbReference>
<feature type="binding site" evidence="3">
    <location>
        <begin position="149"/>
        <end position="158"/>
    </location>
    <ligand>
        <name>acetyl-CoA</name>
        <dbReference type="ChEBI" id="CHEBI:57288"/>
    </ligand>
</feature>
<sequence length="359" mass="40790">MEFDFDIRKVFQNELTRLRPDMPIFRSGPASNCSTELAEVIDKMGEHSAKAQRLPQIVTNFRRFRNSNHSLFVLADLSENRVLGILKSGRKRLFIHDKDGVCVETEPVCVLDFYVHESKQRQGCGRKLFDRMLHDECVSPRAVAIDSPSAKMLQFLQKHYGLINPVFASNSYVIFAGFFEQQNIATSVHRFSPTESATAAALYDQPSILPNPPVATEQRSYSLPHTRVQAMPTKMTVIKPHVDEDRNNCQPTEKMALSPPRSKKDSDIRSLNSKPQLTPPQERSHDHKSTNDSPTASQKNPRTKMRNDGFQGSSIKINYPILSQSQLSIIRSMPSSSRNRGTYSYINAVRHHNGHTRLW</sequence>
<dbReference type="OrthoDB" id="447510at2759"/>
<organism evidence="6 7">
    <name type="scientific">Fasciola gigantica</name>
    <name type="common">Giant liver fluke</name>
    <dbReference type="NCBI Taxonomy" id="46835"/>
    <lineage>
        <taxon>Eukaryota</taxon>
        <taxon>Metazoa</taxon>
        <taxon>Spiralia</taxon>
        <taxon>Lophotrochozoa</taxon>
        <taxon>Platyhelminthes</taxon>
        <taxon>Trematoda</taxon>
        <taxon>Digenea</taxon>
        <taxon>Plagiorchiida</taxon>
        <taxon>Echinostomata</taxon>
        <taxon>Echinostomatoidea</taxon>
        <taxon>Fasciolidae</taxon>
        <taxon>Fasciola</taxon>
    </lineage>
</organism>
<comment type="catalytic activity">
    <reaction evidence="3">
        <text>L-lysyl-[alpha-tubulin] + acetyl-CoA = N(6)-acetyl-L-lysyl-[alpha-tubulin] + CoA + H(+)</text>
        <dbReference type="Rhea" id="RHEA:15277"/>
        <dbReference type="Rhea" id="RHEA-COMP:11278"/>
        <dbReference type="Rhea" id="RHEA-COMP:11279"/>
        <dbReference type="ChEBI" id="CHEBI:15378"/>
        <dbReference type="ChEBI" id="CHEBI:29969"/>
        <dbReference type="ChEBI" id="CHEBI:57287"/>
        <dbReference type="ChEBI" id="CHEBI:57288"/>
        <dbReference type="ChEBI" id="CHEBI:61930"/>
        <dbReference type="EC" id="2.3.1.108"/>
    </reaction>
</comment>
<evidence type="ECO:0000313" key="6">
    <source>
        <dbReference type="EMBL" id="TPP58976.1"/>
    </source>
</evidence>
<dbReference type="PANTHER" id="PTHR12327:SF0">
    <property type="entry name" value="ALPHA-TUBULIN N-ACETYLTRANSFERASE 1"/>
    <property type="match status" value="1"/>
</dbReference>
<evidence type="ECO:0000256" key="1">
    <source>
        <dbReference type="ARBA" id="ARBA00022679"/>
    </source>
</evidence>
<dbReference type="InterPro" id="IPR016181">
    <property type="entry name" value="Acyl_CoA_acyltransferase"/>
</dbReference>
<dbReference type="Proteomes" id="UP000316759">
    <property type="component" value="Unassembled WGS sequence"/>
</dbReference>
<name>A0A504YEQ7_FASGI</name>
<dbReference type="AlphaFoldDB" id="A0A504YEQ7"/>
<dbReference type="GO" id="GO:0070507">
    <property type="term" value="P:regulation of microtubule cytoskeleton organization"/>
    <property type="evidence" value="ECO:0007669"/>
    <property type="project" value="UniProtKB-UniRule"/>
</dbReference>
<dbReference type="InterPro" id="IPR038746">
    <property type="entry name" value="Atat"/>
</dbReference>
<evidence type="ECO:0000256" key="4">
    <source>
        <dbReference type="SAM" id="MobiDB-lite"/>
    </source>
</evidence>
<dbReference type="PANTHER" id="PTHR12327">
    <property type="entry name" value="ALPHA-TUBULIN N-ACETYLTRANSFERASE 1"/>
    <property type="match status" value="1"/>
</dbReference>
<feature type="region of interest" description="Disordered" evidence="4">
    <location>
        <begin position="231"/>
        <end position="313"/>
    </location>
</feature>
<feature type="compositionally biased region" description="Polar residues" evidence="4">
    <location>
        <begin position="291"/>
        <end position="300"/>
    </location>
</feature>
<dbReference type="GO" id="GO:0019799">
    <property type="term" value="F:tubulin N-acetyltransferase activity"/>
    <property type="evidence" value="ECO:0007669"/>
    <property type="project" value="UniProtKB-UniRule"/>
</dbReference>
<dbReference type="GO" id="GO:0005874">
    <property type="term" value="C:microtubule"/>
    <property type="evidence" value="ECO:0007669"/>
    <property type="project" value="InterPro"/>
</dbReference>
<feature type="domain" description="N-acetyltransferase" evidence="5">
    <location>
        <begin position="1"/>
        <end position="179"/>
    </location>
</feature>
<keyword evidence="1 3" id="KW-0808">Transferase</keyword>
<dbReference type="GO" id="GO:0048666">
    <property type="term" value="P:neuron development"/>
    <property type="evidence" value="ECO:0007669"/>
    <property type="project" value="UniProtKB-UniRule"/>
</dbReference>